<dbReference type="RefSeq" id="WP_379275141.1">
    <property type="nucleotide sequence ID" value="NZ_JBHUGT010000042.1"/>
</dbReference>
<accession>A0ABW5R040</accession>
<dbReference type="Gene3D" id="3.20.20.150">
    <property type="entry name" value="Divalent-metal-dependent TIM barrel enzymes"/>
    <property type="match status" value="1"/>
</dbReference>
<feature type="domain" description="Xylose isomerase-like TIM barrel" evidence="1">
    <location>
        <begin position="25"/>
        <end position="280"/>
    </location>
</feature>
<dbReference type="InterPro" id="IPR050312">
    <property type="entry name" value="IolE/XylAMocC-like"/>
</dbReference>
<dbReference type="EMBL" id="JBHUMY010000016">
    <property type="protein sequence ID" value="MFD2661817.1"/>
    <property type="molecule type" value="Genomic_DNA"/>
</dbReference>
<protein>
    <submittedName>
        <fullName evidence="2">Sugar phosphate isomerase/epimerase family protein</fullName>
    </submittedName>
</protein>
<dbReference type="GO" id="GO:0016853">
    <property type="term" value="F:isomerase activity"/>
    <property type="evidence" value="ECO:0007669"/>
    <property type="project" value="UniProtKB-KW"/>
</dbReference>
<proteinExistence type="predicted"/>
<dbReference type="InterPro" id="IPR013022">
    <property type="entry name" value="Xyl_isomerase-like_TIM-brl"/>
</dbReference>
<organism evidence="2 3">
    <name type="scientific">Paenibacillus thailandensis</name>
    <dbReference type="NCBI Taxonomy" id="393250"/>
    <lineage>
        <taxon>Bacteria</taxon>
        <taxon>Bacillati</taxon>
        <taxon>Bacillota</taxon>
        <taxon>Bacilli</taxon>
        <taxon>Bacillales</taxon>
        <taxon>Paenibacillaceae</taxon>
        <taxon>Paenibacillus</taxon>
    </lineage>
</organism>
<evidence type="ECO:0000313" key="3">
    <source>
        <dbReference type="Proteomes" id="UP001597493"/>
    </source>
</evidence>
<dbReference type="Proteomes" id="UP001597493">
    <property type="component" value="Unassembled WGS sequence"/>
</dbReference>
<name>A0ABW5R040_9BACL</name>
<keyword evidence="2" id="KW-0413">Isomerase</keyword>
<dbReference type="InterPro" id="IPR036237">
    <property type="entry name" value="Xyl_isomerase-like_sf"/>
</dbReference>
<sequence length="292" mass="32006">MKLGVSTYSLYQALSKGEMSALDVIRYVAEIGGEHVEIVPLGFNLHDNPELIGSMKREAAAHGLELSNYAVGANFADLDDEAYEREIARIKEEVDIAAALGVKLMRHDVASSKDLSIGNFLRQLPRLAEACRRIADYAAAKGITTSVENHGYFIQHSDRVQALVHAVGRPNFKTTLDIGNFLCADEAPETAVANNIGLASMVHFKDFYRRPSHRAPGAGWFASSGGSWLRGAIVGHGDIDLPEIVRIVKASGYDGYISIEFEGMEDCRLGTKLGLEYVRKLWNESKPEVRIG</sequence>
<dbReference type="SUPFAM" id="SSF51658">
    <property type="entry name" value="Xylose isomerase-like"/>
    <property type="match status" value="1"/>
</dbReference>
<evidence type="ECO:0000259" key="1">
    <source>
        <dbReference type="Pfam" id="PF01261"/>
    </source>
</evidence>
<dbReference type="PANTHER" id="PTHR12110">
    <property type="entry name" value="HYDROXYPYRUVATE ISOMERASE"/>
    <property type="match status" value="1"/>
</dbReference>
<comment type="caution">
    <text evidence="2">The sequence shown here is derived from an EMBL/GenBank/DDBJ whole genome shotgun (WGS) entry which is preliminary data.</text>
</comment>
<reference evidence="3" key="1">
    <citation type="journal article" date="2019" name="Int. J. Syst. Evol. Microbiol.">
        <title>The Global Catalogue of Microorganisms (GCM) 10K type strain sequencing project: providing services to taxonomists for standard genome sequencing and annotation.</title>
        <authorList>
            <consortium name="The Broad Institute Genomics Platform"/>
            <consortium name="The Broad Institute Genome Sequencing Center for Infectious Disease"/>
            <person name="Wu L."/>
            <person name="Ma J."/>
        </authorList>
    </citation>
    <scope>NUCLEOTIDE SEQUENCE [LARGE SCALE GENOMIC DNA]</scope>
    <source>
        <strain evidence="3">TISTR 1827</strain>
    </source>
</reference>
<dbReference type="Pfam" id="PF01261">
    <property type="entry name" value="AP_endonuc_2"/>
    <property type="match status" value="1"/>
</dbReference>
<gene>
    <name evidence="2" type="ORF">ACFSW5_16300</name>
</gene>
<evidence type="ECO:0000313" key="2">
    <source>
        <dbReference type="EMBL" id="MFD2661817.1"/>
    </source>
</evidence>
<keyword evidence="3" id="KW-1185">Reference proteome</keyword>
<dbReference type="PANTHER" id="PTHR12110:SF53">
    <property type="entry name" value="BLR5974 PROTEIN"/>
    <property type="match status" value="1"/>
</dbReference>